<keyword evidence="4" id="KW-0145">Chemotaxis</keyword>
<dbReference type="PANTHER" id="PTHR43531:SF14">
    <property type="entry name" value="METHYL-ACCEPTING CHEMOTAXIS PROTEIN I-RELATED"/>
    <property type="match status" value="1"/>
</dbReference>
<comment type="similarity">
    <text evidence="10">Belongs to the methyl-accepting chemotaxis (MCP) protein family.</text>
</comment>
<evidence type="ECO:0000313" key="16">
    <source>
        <dbReference type="Proteomes" id="UP000266744"/>
    </source>
</evidence>
<keyword evidence="12" id="KW-0175">Coiled coil</keyword>
<feature type="domain" description="Methyl-accepting transducer" evidence="13">
    <location>
        <begin position="273"/>
        <end position="502"/>
    </location>
</feature>
<keyword evidence="8" id="KW-0472">Membrane</keyword>
<protein>
    <submittedName>
        <fullName evidence="15">Chemotaxis protein</fullName>
    </submittedName>
</protein>
<dbReference type="InterPro" id="IPR003660">
    <property type="entry name" value="HAMP_dom"/>
</dbReference>
<dbReference type="SMART" id="SM00283">
    <property type="entry name" value="MA"/>
    <property type="match status" value="1"/>
</dbReference>
<evidence type="ECO:0000256" key="3">
    <source>
        <dbReference type="ARBA" id="ARBA00022481"/>
    </source>
</evidence>
<keyword evidence="3" id="KW-0488">Methylation</keyword>
<dbReference type="Pfam" id="PF00015">
    <property type="entry name" value="MCPsignal"/>
    <property type="match status" value="1"/>
</dbReference>
<evidence type="ECO:0000256" key="9">
    <source>
        <dbReference type="ARBA" id="ARBA00023224"/>
    </source>
</evidence>
<evidence type="ECO:0000256" key="5">
    <source>
        <dbReference type="ARBA" id="ARBA00022519"/>
    </source>
</evidence>
<dbReference type="InterPro" id="IPR003122">
    <property type="entry name" value="Tar_rcpt_lig-bd"/>
</dbReference>
<evidence type="ECO:0000256" key="6">
    <source>
        <dbReference type="ARBA" id="ARBA00022692"/>
    </source>
</evidence>
<keyword evidence="9 11" id="KW-0807">Transducer</keyword>
<evidence type="ECO:0000256" key="2">
    <source>
        <dbReference type="ARBA" id="ARBA00022475"/>
    </source>
</evidence>
<keyword evidence="6" id="KW-0812">Transmembrane</keyword>
<keyword evidence="5" id="KW-0997">Cell inner membrane</keyword>
<gene>
    <name evidence="15" type="ORF">PL78_01310</name>
</gene>
<dbReference type="PANTHER" id="PTHR43531">
    <property type="entry name" value="PROTEIN ICFG"/>
    <property type="match status" value="1"/>
</dbReference>
<organism evidence="15 16">
    <name type="scientific">Yersinia entomophaga</name>
    <dbReference type="NCBI Taxonomy" id="935293"/>
    <lineage>
        <taxon>Bacteria</taxon>
        <taxon>Pseudomonadati</taxon>
        <taxon>Pseudomonadota</taxon>
        <taxon>Gammaproteobacteria</taxon>
        <taxon>Enterobacterales</taxon>
        <taxon>Yersiniaceae</taxon>
        <taxon>Yersinia</taxon>
    </lineage>
</organism>
<dbReference type="CDD" id="cd11386">
    <property type="entry name" value="MCP_signal"/>
    <property type="match status" value="1"/>
</dbReference>
<evidence type="ECO:0000259" key="13">
    <source>
        <dbReference type="PROSITE" id="PS50111"/>
    </source>
</evidence>
<reference evidence="16" key="1">
    <citation type="journal article" date="2016" name="Toxins">
        <title>The Draft Genome Sequence of the Yersinia entomophaga Entomopathogenic Type Strain MH96T.</title>
        <authorList>
            <person name="Hurst M.R."/>
            <person name="Beattie A."/>
            <person name="Altermann E."/>
            <person name="Moraga R.M."/>
            <person name="Harper L.A."/>
            <person name="Calder J."/>
            <person name="Laugraud A."/>
        </authorList>
    </citation>
    <scope>NUCLEOTIDE SEQUENCE [LARGE SCALE GENOMIC DNA]</scope>
    <source>
        <strain evidence="16">MH96</strain>
    </source>
</reference>
<keyword evidence="16" id="KW-1185">Reference proteome</keyword>
<dbReference type="EMBL" id="CP010029">
    <property type="protein sequence ID" value="ANI28476.1"/>
    <property type="molecule type" value="Genomic_DNA"/>
</dbReference>
<dbReference type="RefSeq" id="WP_064512479.1">
    <property type="nucleotide sequence ID" value="NZ_CBCSBH010000022.1"/>
</dbReference>
<accession>A0ABN4PRV5</accession>
<dbReference type="InterPro" id="IPR051310">
    <property type="entry name" value="MCP_chemotaxis"/>
</dbReference>
<evidence type="ECO:0000256" key="4">
    <source>
        <dbReference type="ARBA" id="ARBA00022500"/>
    </source>
</evidence>
<dbReference type="SUPFAM" id="SSF58104">
    <property type="entry name" value="Methyl-accepting chemotaxis protein (MCP) signaling domain"/>
    <property type="match status" value="1"/>
</dbReference>
<proteinExistence type="inferred from homology"/>
<evidence type="ECO:0000256" key="12">
    <source>
        <dbReference type="SAM" id="Coils"/>
    </source>
</evidence>
<keyword evidence="2" id="KW-1003">Cell membrane</keyword>
<dbReference type="Proteomes" id="UP000266744">
    <property type="component" value="Chromosome"/>
</dbReference>
<dbReference type="PROSITE" id="PS50111">
    <property type="entry name" value="CHEMOTAXIS_TRANSDUC_2"/>
    <property type="match status" value="1"/>
</dbReference>
<dbReference type="PROSITE" id="PS50885">
    <property type="entry name" value="HAMP"/>
    <property type="match status" value="1"/>
</dbReference>
<feature type="coiled-coil region" evidence="12">
    <location>
        <begin position="491"/>
        <end position="518"/>
    </location>
</feature>
<evidence type="ECO:0000256" key="1">
    <source>
        <dbReference type="ARBA" id="ARBA00004429"/>
    </source>
</evidence>
<dbReference type="PRINTS" id="PR00260">
    <property type="entry name" value="CHEMTRNSDUCR"/>
</dbReference>
<evidence type="ECO:0000313" key="15">
    <source>
        <dbReference type="EMBL" id="ANI28476.1"/>
    </source>
</evidence>
<dbReference type="InterPro" id="IPR004089">
    <property type="entry name" value="MCPsignal_dom"/>
</dbReference>
<evidence type="ECO:0000256" key="7">
    <source>
        <dbReference type="ARBA" id="ARBA00022989"/>
    </source>
</evidence>
<dbReference type="PROSITE" id="PS00538">
    <property type="entry name" value="CHEMOTAXIS_TRANSDUC_1"/>
    <property type="match status" value="1"/>
</dbReference>
<dbReference type="Gene3D" id="1.10.287.950">
    <property type="entry name" value="Methyl-accepting chemotaxis protein"/>
    <property type="match status" value="1"/>
</dbReference>
<comment type="subcellular location">
    <subcellularLocation>
        <location evidence="1">Cell inner membrane</location>
        <topology evidence="1">Multi-pass membrane protein</topology>
    </subcellularLocation>
</comment>
<sequence>MQFLKNITIRAALLWVLGAFSLLWGGVSAYTLLSLNELTQASNANSVLVDNISLVNQGTDQYFRMVTRLSRSVDYRLAGNSADADRELKSSNLALDSLKKNLAQFKSIDHAQLSPVLVEDVISNWNALIAQGVEPLYQAAMAGDNTAYQLLSKQTVPALSRQYGASSEAFSKTASAEIGVVKEQFAHLTKVSSVTLVSALVIGLLILLATDRFLVANLVRPLNMMRDHFKVIASGQLGQPIVDFGRNCVGQLFPLLRDVQTSLANTVSAIRDSTDSIYHGASEISAGNTDLSSRTEQQAAALEETAASMEQLTATVKHNADNAHHASQLAATASSTAKKGGSLVSDVVHTMADISASSKKIAEITTVINSIAFQTNILALNAAVEAARAGEQGRGFAVVASEVRNLAQRSAQAAKEIEGLITESVNRVTSGSAQVESAGNTMDEIVRSITNVTDLMGEIASASDEQSKGISQVGQAVAEMDSVTQQNAALVQEASRAAASLEDQAAKLNQAVAVFKLKDDKVTPAAKTRVNPVKAPTTQRVDNNANWETF</sequence>
<dbReference type="Pfam" id="PF02203">
    <property type="entry name" value="TarH"/>
    <property type="match status" value="1"/>
</dbReference>
<feature type="domain" description="HAMP" evidence="14">
    <location>
        <begin position="216"/>
        <end position="268"/>
    </location>
</feature>
<evidence type="ECO:0000256" key="10">
    <source>
        <dbReference type="ARBA" id="ARBA00029447"/>
    </source>
</evidence>
<evidence type="ECO:0000256" key="11">
    <source>
        <dbReference type="PROSITE-ProRule" id="PRU00284"/>
    </source>
</evidence>
<evidence type="ECO:0000259" key="14">
    <source>
        <dbReference type="PROSITE" id="PS50885"/>
    </source>
</evidence>
<name>A0ABN4PRV5_YERET</name>
<evidence type="ECO:0000256" key="8">
    <source>
        <dbReference type="ARBA" id="ARBA00023136"/>
    </source>
</evidence>
<keyword evidence="7" id="KW-1133">Transmembrane helix</keyword>
<dbReference type="InterPro" id="IPR004091">
    <property type="entry name" value="Chemotax_Me-accpt_rcpt_Me-site"/>
</dbReference>
<dbReference type="InterPro" id="IPR004090">
    <property type="entry name" value="Chemotax_Me-accpt_rcpt"/>
</dbReference>